<evidence type="ECO:0000313" key="3">
    <source>
        <dbReference type="RefSeq" id="XP_026642405.1"/>
    </source>
</evidence>
<feature type="compositionally biased region" description="Polar residues" evidence="1">
    <location>
        <begin position="74"/>
        <end position="90"/>
    </location>
</feature>
<feature type="region of interest" description="Disordered" evidence="1">
    <location>
        <begin position="157"/>
        <end position="239"/>
    </location>
</feature>
<feature type="region of interest" description="Disordered" evidence="1">
    <location>
        <begin position="74"/>
        <end position="94"/>
    </location>
</feature>
<proteinExistence type="predicted"/>
<name>A0ABM1UK93_MICOH</name>
<dbReference type="PANTHER" id="PTHR15510">
    <property type="entry name" value="SPERM-ASSOCIATED ANTIGEN 8"/>
    <property type="match status" value="1"/>
</dbReference>
<organism evidence="2 3">
    <name type="scientific">Microtus ochrogaster</name>
    <name type="common">Prairie vole</name>
    <dbReference type="NCBI Taxonomy" id="79684"/>
    <lineage>
        <taxon>Eukaryota</taxon>
        <taxon>Metazoa</taxon>
        <taxon>Chordata</taxon>
        <taxon>Craniata</taxon>
        <taxon>Vertebrata</taxon>
        <taxon>Euteleostomi</taxon>
        <taxon>Mammalia</taxon>
        <taxon>Eutheria</taxon>
        <taxon>Euarchontoglires</taxon>
        <taxon>Glires</taxon>
        <taxon>Rodentia</taxon>
        <taxon>Myomorpha</taxon>
        <taxon>Muroidea</taxon>
        <taxon>Cricetidae</taxon>
        <taxon>Arvicolinae</taxon>
        <taxon>Microtus</taxon>
    </lineage>
</organism>
<dbReference type="Proteomes" id="UP000694915">
    <property type="component" value="Linkage group LG5"/>
</dbReference>
<feature type="compositionally biased region" description="Low complexity" evidence="1">
    <location>
        <begin position="157"/>
        <end position="181"/>
    </location>
</feature>
<accession>A0ABM1UK93</accession>
<keyword evidence="2" id="KW-1185">Reference proteome</keyword>
<sequence>MEARVHASGTLKALVRPNVAETIAKRPSLPRNLLRCRKSHGYENKEGQRTNFAAILTTLIVFLSFRSLDVQPSSEGLESTSDPIPSSGGSPRSALAAKTAPSVLCAEPRGQYSLLTEPSSDSLLEVPCRSGSHQIGHGTFGYQPLYVSYIPRNPCRAAPSSSTVPASSYPGRSSVHSSGPCSGSGSGSGLGQSSDAGKDTGPTYKPRPAPVPALAPGPEPGPADSGPGHKVSSSIPQGVRGLPPVQLPNNCTWYQFCYCVPHRQPWEPLQVSEPGVRGPLKPPEAEEKSEFLCKTLPRGRCLLHNWEEERATNQLDQVPRLQDGSESYFFRHGHQGLLSMQLHSAMPDSTTQKDSYQPPRKNCQPLRGKREAMLDMLLHHQICKEVQAEQDPPRKLFEAESVTHHDYTAKMVQTGPPAPIKPHDYRQEQPETFWKQRAPQLPGVSNIRTLDTPFRKNCSFSTPVPLSLGHPLPYELENFPHQMGAMSSLACQGEGQGCGGSRTTPA</sequence>
<dbReference type="PANTHER" id="PTHR15510:SF5">
    <property type="entry name" value="SPERM-ASSOCIATED ANTIGEN 8"/>
    <property type="match status" value="1"/>
</dbReference>
<protein>
    <submittedName>
        <fullName evidence="3">Sperm-associated antigen 8</fullName>
    </submittedName>
</protein>
<reference evidence="3" key="1">
    <citation type="submission" date="2025-08" db="UniProtKB">
        <authorList>
            <consortium name="RefSeq"/>
        </authorList>
    </citation>
    <scope>IDENTIFICATION</scope>
</reference>
<evidence type="ECO:0000256" key="1">
    <source>
        <dbReference type="SAM" id="MobiDB-lite"/>
    </source>
</evidence>
<gene>
    <name evidence="3" type="primary">Spag8</name>
</gene>
<dbReference type="RefSeq" id="XP_026642405.1">
    <property type="nucleotide sequence ID" value="XM_026786604.1"/>
</dbReference>
<dbReference type="GeneID" id="101995771"/>
<dbReference type="Pfam" id="PF22584">
    <property type="entry name" value="CFAP143"/>
    <property type="match status" value="1"/>
</dbReference>
<feature type="compositionally biased region" description="Pro residues" evidence="1">
    <location>
        <begin position="205"/>
        <end position="221"/>
    </location>
</feature>
<dbReference type="InterPro" id="IPR026124">
    <property type="entry name" value="Sperm-assoc_Ag8"/>
</dbReference>
<evidence type="ECO:0000313" key="2">
    <source>
        <dbReference type="Proteomes" id="UP000694915"/>
    </source>
</evidence>